<evidence type="ECO:0000256" key="1">
    <source>
        <dbReference type="ARBA" id="ARBA00007074"/>
    </source>
</evidence>
<feature type="region of interest" description="Disordered" evidence="5">
    <location>
        <begin position="55"/>
        <end position="79"/>
    </location>
</feature>
<dbReference type="InterPro" id="IPR038765">
    <property type="entry name" value="Papain-like_cys_pep_sf"/>
</dbReference>
<feature type="domain" description="NlpC/P60" evidence="6">
    <location>
        <begin position="92"/>
        <end position="215"/>
    </location>
</feature>
<evidence type="ECO:0000256" key="2">
    <source>
        <dbReference type="ARBA" id="ARBA00022670"/>
    </source>
</evidence>
<reference evidence="7 8" key="1">
    <citation type="submission" date="2022-06" db="EMBL/GenBank/DDBJ databases">
        <title>Mycolicibacterium sp. CAU 1645 isolated from seawater.</title>
        <authorList>
            <person name="Kim W."/>
        </authorList>
    </citation>
    <scope>NUCLEOTIDE SEQUENCE [LARGE SCALE GENOMIC DNA]</scope>
    <source>
        <strain evidence="7 8">CAU 1645</strain>
    </source>
</reference>
<proteinExistence type="inferred from homology"/>
<comment type="similarity">
    <text evidence="1">Belongs to the peptidase C40 family.</text>
</comment>
<dbReference type="Gene3D" id="3.90.1720.10">
    <property type="entry name" value="endopeptidase domain like (from Nostoc punctiforme)"/>
    <property type="match status" value="1"/>
</dbReference>
<dbReference type="InterPro" id="IPR051794">
    <property type="entry name" value="PG_Endopeptidase_C40"/>
</dbReference>
<keyword evidence="3" id="KW-0378">Hydrolase</keyword>
<evidence type="ECO:0000259" key="6">
    <source>
        <dbReference type="PROSITE" id="PS51935"/>
    </source>
</evidence>
<sequence length="215" mass="21742">MNRIWALVIGLIVSVATVLASAGIASAEPYPRPANHQQLIDVVIKRAVSQQGVPFTYGGGDSSGPTRRPASVPDPATATPLGLEQLPAGAVSTAPGVTAAPGVTPGLGVAPGLGVPAPDPSADVVGFDASGLMVYSFAGVGLKLPRSSGEQYKVGWKVTPDQALPGDLIFYGPDGTQSVALFIGNGQMVETADTGVKVSPVRTNGMAPYLSRLIA</sequence>
<evidence type="ECO:0000256" key="5">
    <source>
        <dbReference type="SAM" id="MobiDB-lite"/>
    </source>
</evidence>
<keyword evidence="2" id="KW-0645">Protease</keyword>
<dbReference type="SUPFAM" id="SSF54001">
    <property type="entry name" value="Cysteine proteinases"/>
    <property type="match status" value="1"/>
</dbReference>
<dbReference type="InterPro" id="IPR000064">
    <property type="entry name" value="NLP_P60_dom"/>
</dbReference>
<dbReference type="Pfam" id="PF00877">
    <property type="entry name" value="NLPC_P60"/>
    <property type="match status" value="1"/>
</dbReference>
<organism evidence="7 8">
    <name type="scientific">Mycolicibacterium arenosum</name>
    <dbReference type="NCBI Taxonomy" id="2952157"/>
    <lineage>
        <taxon>Bacteria</taxon>
        <taxon>Bacillati</taxon>
        <taxon>Actinomycetota</taxon>
        <taxon>Actinomycetes</taxon>
        <taxon>Mycobacteriales</taxon>
        <taxon>Mycobacteriaceae</taxon>
        <taxon>Mycolicibacterium</taxon>
    </lineage>
</organism>
<gene>
    <name evidence="7" type="primary">ripD</name>
    <name evidence="7" type="ORF">NM203_22745</name>
</gene>
<dbReference type="RefSeq" id="WP_255062748.1">
    <property type="nucleotide sequence ID" value="NZ_JANDBD010000010.1"/>
</dbReference>
<evidence type="ECO:0000313" key="7">
    <source>
        <dbReference type="EMBL" id="MCP9275011.1"/>
    </source>
</evidence>
<dbReference type="PROSITE" id="PS51935">
    <property type="entry name" value="NLPC_P60"/>
    <property type="match status" value="1"/>
</dbReference>
<evidence type="ECO:0000313" key="8">
    <source>
        <dbReference type="Proteomes" id="UP001651690"/>
    </source>
</evidence>
<protein>
    <submittedName>
        <fullName evidence="7">NlpC/P60 family peptidoglycan-binding protein RipD</fullName>
    </submittedName>
</protein>
<keyword evidence="4" id="KW-0788">Thiol protease</keyword>
<evidence type="ECO:0000256" key="4">
    <source>
        <dbReference type="ARBA" id="ARBA00022807"/>
    </source>
</evidence>
<dbReference type="PANTHER" id="PTHR47359">
    <property type="entry name" value="PEPTIDOGLYCAN DL-ENDOPEPTIDASE CWLO"/>
    <property type="match status" value="1"/>
</dbReference>
<dbReference type="Proteomes" id="UP001651690">
    <property type="component" value="Unassembled WGS sequence"/>
</dbReference>
<keyword evidence="8" id="KW-1185">Reference proteome</keyword>
<name>A0ABT1M769_9MYCO</name>
<comment type="caution">
    <text evidence="7">The sequence shown here is derived from an EMBL/GenBank/DDBJ whole genome shotgun (WGS) entry which is preliminary data.</text>
</comment>
<dbReference type="PANTHER" id="PTHR47359:SF3">
    <property type="entry name" value="NLP_P60 DOMAIN-CONTAINING PROTEIN-RELATED"/>
    <property type="match status" value="1"/>
</dbReference>
<evidence type="ECO:0000256" key="3">
    <source>
        <dbReference type="ARBA" id="ARBA00022801"/>
    </source>
</evidence>
<dbReference type="NCBIfam" id="NF033743">
    <property type="entry name" value="NlpC_inact_RipD"/>
    <property type="match status" value="1"/>
</dbReference>
<dbReference type="EMBL" id="JANDBD010000010">
    <property type="protein sequence ID" value="MCP9275011.1"/>
    <property type="molecule type" value="Genomic_DNA"/>
</dbReference>
<accession>A0ABT1M769</accession>